<accession>A0A1I8A980</accession>
<dbReference type="AlphaFoldDB" id="A0A1I8A980"/>
<dbReference type="Pfam" id="PF03407">
    <property type="entry name" value="Nucleotid_trans"/>
    <property type="match status" value="1"/>
</dbReference>
<evidence type="ECO:0000313" key="3">
    <source>
        <dbReference type="Proteomes" id="UP000095287"/>
    </source>
</evidence>
<sequence length="358" mass="41056">MRTDPVGLVSRVITFLLLNNFLRSFMIVREMNDCADEFSLQALVHDTELQAVVSQISGPFGVVMLNQHAADITLNFLCNTAHMSGVHERLLFFTLDDVSRYRLLSEYPDLNVFTYEAQCLQDTFIPGDASYMSFFLLRTNLIRALLAFGRSFWMLQADTFWRNTLFESLEMKQSTFQVALDQSGYDGSSDTRKGQMNGANFFVSYSEKTRKLMDDLFWYQSHFYVTDPDAIKVMCNSQHRFNCSYIEHRLISGWEWIYGDQSMAPSLIQMDGESGSGKIDTLKRYNMWFLSENGTCDREAVDRATRQMEAGTVPRLFSSSKLKQKVLIATGQLLSSLPIFGAIYRTYGGIPSLYLQFF</sequence>
<dbReference type="Proteomes" id="UP000095287">
    <property type="component" value="Unplaced"/>
</dbReference>
<dbReference type="WBParaSite" id="L893_g34122.t1">
    <property type="protein sequence ID" value="L893_g34122.t1"/>
    <property type="gene ID" value="L893_g34122"/>
</dbReference>
<dbReference type="PANTHER" id="PTHR31967:SF4">
    <property type="entry name" value="NUCLEOTIDE-DIPHOSPHO-SUGAR TRANSFERASE DOMAIN-CONTAINING PROTEIN"/>
    <property type="match status" value="1"/>
</dbReference>
<evidence type="ECO:0000259" key="2">
    <source>
        <dbReference type="Pfam" id="PF03407"/>
    </source>
</evidence>
<keyword evidence="3" id="KW-1185">Reference proteome</keyword>
<reference evidence="4" key="1">
    <citation type="submission" date="2016-11" db="UniProtKB">
        <authorList>
            <consortium name="WormBaseParasite"/>
        </authorList>
    </citation>
    <scope>IDENTIFICATION</scope>
</reference>
<feature type="domain" description="Nucleotide-diphospho-sugar transferase" evidence="2">
    <location>
        <begin position="86"/>
        <end position="282"/>
    </location>
</feature>
<keyword evidence="1" id="KW-0732">Signal</keyword>
<evidence type="ECO:0000313" key="4">
    <source>
        <dbReference type="WBParaSite" id="L893_g34122.t1"/>
    </source>
</evidence>
<dbReference type="InterPro" id="IPR005069">
    <property type="entry name" value="Nucl-diP-sugar_transferase"/>
</dbReference>
<dbReference type="PANTHER" id="PTHR31967">
    <property type="entry name" value="GROUNDHOG (HEDGEHOG-LIKE FAMILY)-RELATED"/>
    <property type="match status" value="1"/>
</dbReference>
<organism evidence="3 4">
    <name type="scientific">Steinernema glaseri</name>
    <dbReference type="NCBI Taxonomy" id="37863"/>
    <lineage>
        <taxon>Eukaryota</taxon>
        <taxon>Metazoa</taxon>
        <taxon>Ecdysozoa</taxon>
        <taxon>Nematoda</taxon>
        <taxon>Chromadorea</taxon>
        <taxon>Rhabditida</taxon>
        <taxon>Tylenchina</taxon>
        <taxon>Panagrolaimomorpha</taxon>
        <taxon>Strongyloidoidea</taxon>
        <taxon>Steinernematidae</taxon>
        <taxon>Steinernema</taxon>
    </lineage>
</organism>
<feature type="chain" id="PRO_5009314431" evidence="1">
    <location>
        <begin position="25"/>
        <end position="358"/>
    </location>
</feature>
<name>A0A1I8A980_9BILA</name>
<proteinExistence type="predicted"/>
<feature type="signal peptide" evidence="1">
    <location>
        <begin position="1"/>
        <end position="24"/>
    </location>
</feature>
<protein>
    <submittedName>
        <fullName evidence="4">ABC transmembrane type-1 domain-containing protein</fullName>
    </submittedName>
</protein>
<evidence type="ECO:0000256" key="1">
    <source>
        <dbReference type="SAM" id="SignalP"/>
    </source>
</evidence>